<feature type="region of interest" description="Disordered" evidence="1">
    <location>
        <begin position="412"/>
        <end position="455"/>
    </location>
</feature>
<organism evidence="3 4">
    <name type="scientific">Achromobacter marplatensis</name>
    <dbReference type="NCBI Taxonomy" id="470868"/>
    <lineage>
        <taxon>Bacteria</taxon>
        <taxon>Pseudomonadati</taxon>
        <taxon>Pseudomonadota</taxon>
        <taxon>Betaproteobacteria</taxon>
        <taxon>Burkholderiales</taxon>
        <taxon>Alcaligenaceae</taxon>
        <taxon>Achromobacter</taxon>
    </lineage>
</organism>
<accession>A0ABX9FWB3</accession>
<dbReference type="Proteomes" id="UP000252124">
    <property type="component" value="Unassembled WGS sequence"/>
</dbReference>
<proteinExistence type="predicted"/>
<dbReference type="InterPro" id="IPR024459">
    <property type="entry name" value="Acb1-like_N"/>
</dbReference>
<dbReference type="EMBL" id="QNRM01000023">
    <property type="protein sequence ID" value="RBP11272.1"/>
    <property type="molecule type" value="Genomic_DNA"/>
</dbReference>
<protein>
    <recommendedName>
        <fullName evidence="2">Anti-CBASS protein Acb1-like N-terminal domain-containing protein</fullName>
    </recommendedName>
</protein>
<evidence type="ECO:0000313" key="3">
    <source>
        <dbReference type="EMBL" id="RBP11272.1"/>
    </source>
</evidence>
<reference evidence="3 4" key="1">
    <citation type="submission" date="2018-06" db="EMBL/GenBank/DDBJ databases">
        <title>Genomic Encyclopedia of Type Strains, Phase III (KMG-III): the genomes of soil and plant-associated and newly described type strains.</title>
        <authorList>
            <person name="Whitman W."/>
        </authorList>
    </citation>
    <scope>NUCLEOTIDE SEQUENCE [LARGE SCALE GENOMIC DNA]</scope>
    <source>
        <strain evidence="3 4">CECT 7342</strain>
    </source>
</reference>
<sequence>MSDTNKDAQLQLAVNAALSQAQIARARTGLLGGMGIDNKRPQAWCEYGFPEEIGFSDFYALYRRGGIAHGAIGKITSACWKTNPWVIEGDDQDNATDETAWERGNKQVFNPKFWRAVAEADKRRLVGRYSGLLLQVRDSGRWDEPIKRKGSQLVKMIPTWAGSLKPTGFNTNAQDEGYGTVTKWQYTEYGMEGNAGRKVDIHPDRVFILGDASCDAIGFLEPAYNAFVSLEKVEGGSGESFLKNASRQLSVSYDKEVDLGSIAQAYGVSLDQLQARFNEAAREVNRGNDALLVTQGATVNPLVTAVADPGPTYNVNLQTAGAALDIPSKILVGMQTGERASSEDQKYFNARCQSRRADLGMEIHDLVEHLTRIGVVKPISEYTVMWDDLTEATQADKLGNAKVMSEINQTAQSSGAEVFTTDEIREAAGYDPSDDTEPLPDEDEDDDGPITDPAE</sequence>
<comment type="caution">
    <text evidence="3">The sequence shown here is derived from an EMBL/GenBank/DDBJ whole genome shotgun (WGS) entry which is preliminary data.</text>
</comment>
<evidence type="ECO:0000259" key="2">
    <source>
        <dbReference type="Pfam" id="PF06381"/>
    </source>
</evidence>
<evidence type="ECO:0000313" key="4">
    <source>
        <dbReference type="Proteomes" id="UP000252124"/>
    </source>
</evidence>
<keyword evidence="4" id="KW-1185">Reference proteome</keyword>
<name>A0ABX9FWB3_9BURK</name>
<dbReference type="Pfam" id="PF06381">
    <property type="entry name" value="Phage_portal_3"/>
    <property type="match status" value="1"/>
</dbReference>
<dbReference type="GeneID" id="99734240"/>
<feature type="compositionally biased region" description="Acidic residues" evidence="1">
    <location>
        <begin position="432"/>
        <end position="455"/>
    </location>
</feature>
<gene>
    <name evidence="3" type="ORF">DFP87_12333</name>
</gene>
<evidence type="ECO:0000256" key="1">
    <source>
        <dbReference type="SAM" id="MobiDB-lite"/>
    </source>
</evidence>
<dbReference type="RefSeq" id="WP_088591441.1">
    <property type="nucleotide sequence ID" value="NZ_CADIJU010000030.1"/>
</dbReference>
<feature type="domain" description="Anti-CBASS protein Acb1-like N-terminal" evidence="2">
    <location>
        <begin position="59"/>
        <end position="406"/>
    </location>
</feature>